<dbReference type="eggNOG" id="COG2836">
    <property type="taxonomic scope" value="Bacteria"/>
</dbReference>
<feature type="transmembrane region" description="Helical" evidence="1">
    <location>
        <begin position="23"/>
        <end position="44"/>
    </location>
</feature>
<comment type="caution">
    <text evidence="3">The sequence shown here is derived from an EMBL/GenBank/DDBJ whole genome shotgun (WGS) entry which is preliminary data.</text>
</comment>
<proteinExistence type="predicted"/>
<feature type="domain" description="Urease accessory protein UreH-like transmembrane" evidence="2">
    <location>
        <begin position="1"/>
        <end position="185"/>
    </location>
</feature>
<evidence type="ECO:0000259" key="2">
    <source>
        <dbReference type="Pfam" id="PF13386"/>
    </source>
</evidence>
<evidence type="ECO:0000313" key="4">
    <source>
        <dbReference type="Proteomes" id="UP000029221"/>
    </source>
</evidence>
<organism evidence="3 4">
    <name type="scientific">Nonlabens tegetincola</name>
    <dbReference type="NCBI Taxonomy" id="323273"/>
    <lineage>
        <taxon>Bacteria</taxon>
        <taxon>Pseudomonadati</taxon>
        <taxon>Bacteroidota</taxon>
        <taxon>Flavobacteriia</taxon>
        <taxon>Flavobacteriales</taxon>
        <taxon>Flavobacteriaceae</taxon>
        <taxon>Nonlabens</taxon>
    </lineage>
</organism>
<dbReference type="EMBL" id="BBML01000002">
    <property type="protein sequence ID" value="GAK96525.1"/>
    <property type="molecule type" value="Genomic_DNA"/>
</dbReference>
<dbReference type="PANTHER" id="PTHR42208:SF1">
    <property type="entry name" value="HEAVY METAL TRANSPORTER"/>
    <property type="match status" value="1"/>
</dbReference>
<evidence type="ECO:0000256" key="1">
    <source>
        <dbReference type="SAM" id="Phobius"/>
    </source>
</evidence>
<reference evidence="3" key="1">
    <citation type="journal article" date="2014" name="Genome Announc.">
        <title>Draft Genome Sequences of Marine Flavobacterium Nonlabens Strains NR17, NR24, NR27, NR32, NR33, and Ara13.</title>
        <authorList>
            <person name="Nakanishi M."/>
            <person name="Meirelles P."/>
            <person name="Suzuki R."/>
            <person name="Takatani N."/>
            <person name="Mino S."/>
            <person name="Suda W."/>
            <person name="Oshima K."/>
            <person name="Hattori M."/>
            <person name="Ohkuma M."/>
            <person name="Hosokawa M."/>
            <person name="Miyashita K."/>
            <person name="Thompson F.L."/>
            <person name="Niwa A."/>
            <person name="Sawabe T."/>
            <person name="Sawabe T."/>
        </authorList>
    </citation>
    <scope>NUCLEOTIDE SEQUENCE [LARGE SCALE GENOMIC DNA]</scope>
    <source>
        <strain evidence="3">JCM 19294</strain>
    </source>
</reference>
<feature type="transmembrane region" description="Helical" evidence="1">
    <location>
        <begin position="141"/>
        <end position="160"/>
    </location>
</feature>
<accession>A0A090Q0J4</accession>
<dbReference type="AlphaFoldDB" id="A0A090Q0J4"/>
<feature type="transmembrane region" description="Helical" evidence="1">
    <location>
        <begin position="172"/>
        <end position="192"/>
    </location>
</feature>
<dbReference type="PANTHER" id="PTHR42208">
    <property type="entry name" value="HEAVY METAL TRANSPORTER-RELATED"/>
    <property type="match status" value="1"/>
</dbReference>
<protein>
    <submittedName>
        <fullName evidence="3">Heavony-metal-associated domain (N-terminus) and membrane-bounded cytochrome biogenesis CycZ-like domain</fullName>
    </submittedName>
</protein>
<dbReference type="STRING" id="319236.BST91_07710"/>
<dbReference type="InterPro" id="IPR039447">
    <property type="entry name" value="UreH-like_TM_dom"/>
</dbReference>
<name>A0A090Q0J4_9FLAO</name>
<evidence type="ECO:0000313" key="3">
    <source>
        <dbReference type="EMBL" id="GAK96525.1"/>
    </source>
</evidence>
<sequence length="217" mass="23964">MCGPIAFLLPLDRKSRTKRWGQLISYHSGRLFTYATIGMMLGYIGRGAHLFGFQQYISIGVGIIMIATVVLPSKFLQRFSITKPVYLLIGKVKSSLSQQLKKRGYENFFMMGFLNGFLPCGLVYMAVFASVAMNSVSASGIYMLMFGLGTIPMMTTAIYLGNFLAGQVKKRVIKMIPVVVVVIGALFVLRGLGLDIPYVSPSENVTVEQVSSQYKCH</sequence>
<keyword evidence="4" id="KW-1185">Reference proteome</keyword>
<feature type="transmembrane region" description="Helical" evidence="1">
    <location>
        <begin position="108"/>
        <end position="129"/>
    </location>
</feature>
<keyword evidence="1" id="KW-1133">Transmembrane helix</keyword>
<feature type="transmembrane region" description="Helical" evidence="1">
    <location>
        <begin position="56"/>
        <end position="76"/>
    </location>
</feature>
<dbReference type="Proteomes" id="UP000029221">
    <property type="component" value="Unassembled WGS sequence"/>
</dbReference>
<keyword evidence="1" id="KW-0812">Transmembrane</keyword>
<gene>
    <name evidence="3" type="ORF">JCM19294_2038</name>
</gene>
<dbReference type="Pfam" id="PF13386">
    <property type="entry name" value="DsbD_2"/>
    <property type="match status" value="1"/>
</dbReference>
<keyword evidence="1" id="KW-0472">Membrane</keyword>